<name>K5DEB9_RHOBT</name>
<reference evidence="1 2" key="1">
    <citation type="journal article" date="2013" name="Mar. Genomics">
        <title>Expression of sulfatases in Rhodopirellula baltica and the diversity of sulfatases in the genus Rhodopirellula.</title>
        <authorList>
            <person name="Wegner C.E."/>
            <person name="Richter-Heitmann T."/>
            <person name="Klindworth A."/>
            <person name="Klockow C."/>
            <person name="Richter M."/>
            <person name="Achstetter T."/>
            <person name="Glockner F.O."/>
            <person name="Harder J."/>
        </authorList>
    </citation>
    <scope>NUCLEOTIDE SEQUENCE [LARGE SCALE GENOMIC DNA]</scope>
    <source>
        <strain evidence="1 2">SH28</strain>
    </source>
</reference>
<protein>
    <submittedName>
        <fullName evidence="1">Uncharacterized protein</fullName>
    </submittedName>
</protein>
<sequence>MKEATDRIEKQIEVNAPVARFLVSNETRWDGRVLAVIAEWLYWLPC</sequence>
<organism evidence="1 2">
    <name type="scientific">Rhodopirellula baltica SH28</name>
    <dbReference type="NCBI Taxonomy" id="993517"/>
    <lineage>
        <taxon>Bacteria</taxon>
        <taxon>Pseudomonadati</taxon>
        <taxon>Planctomycetota</taxon>
        <taxon>Planctomycetia</taxon>
        <taxon>Pirellulales</taxon>
        <taxon>Pirellulaceae</taxon>
        <taxon>Rhodopirellula</taxon>
    </lineage>
</organism>
<evidence type="ECO:0000313" key="2">
    <source>
        <dbReference type="Proteomes" id="UP000007993"/>
    </source>
</evidence>
<dbReference type="AlphaFoldDB" id="K5DEB9"/>
<dbReference type="Proteomes" id="UP000007993">
    <property type="component" value="Unassembled WGS sequence"/>
</dbReference>
<accession>K5DEB9</accession>
<dbReference type="PATRIC" id="fig|993517.3.peg.4319"/>
<dbReference type="EMBL" id="AMCW01000113">
    <property type="protein sequence ID" value="EKK00778.1"/>
    <property type="molecule type" value="Genomic_DNA"/>
</dbReference>
<proteinExistence type="predicted"/>
<evidence type="ECO:0000313" key="1">
    <source>
        <dbReference type="EMBL" id="EKK00778.1"/>
    </source>
</evidence>
<gene>
    <name evidence="1" type="ORF">RBSH_03976</name>
</gene>
<comment type="caution">
    <text evidence="1">The sequence shown here is derived from an EMBL/GenBank/DDBJ whole genome shotgun (WGS) entry which is preliminary data.</text>
</comment>